<gene>
    <name evidence="1" type="ORF">GGE66_000170</name>
    <name evidence="2" type="ORF">GGI64_001812</name>
</gene>
<evidence type="ECO:0000313" key="2">
    <source>
        <dbReference type="EMBL" id="NYJ10765.1"/>
    </source>
</evidence>
<dbReference type="RefSeq" id="WP_003591162.1">
    <property type="nucleotide sequence ID" value="NZ_JACBZV010000002.1"/>
</dbReference>
<comment type="caution">
    <text evidence="1">The sequence shown here is derived from an EMBL/GenBank/DDBJ whole genome shotgun (WGS) entry which is preliminary data.</text>
</comment>
<protein>
    <recommendedName>
        <fullName evidence="5">DUF1330 domain-containing protein</fullName>
    </recommendedName>
</protein>
<accession>A0A7W9ZM55</accession>
<sequence length="87" mass="9542">MPTVMVCHNVKDTKHWLASPVRKQVLEPVGVTNIRTFTDPQTPNRVGLVMEVADMQALMAFMQTKAAADAMASDGVLPETMMILVQS</sequence>
<dbReference type="EMBL" id="JACIIJ010000001">
    <property type="protein sequence ID" value="MBB6219226.1"/>
    <property type="molecule type" value="Genomic_DNA"/>
</dbReference>
<evidence type="ECO:0008006" key="5">
    <source>
        <dbReference type="Google" id="ProtNLM"/>
    </source>
</evidence>
<name>A0A7W9ZM55_RHILE</name>
<organism evidence="1 3">
    <name type="scientific">Rhizobium leguminosarum</name>
    <dbReference type="NCBI Taxonomy" id="384"/>
    <lineage>
        <taxon>Bacteria</taxon>
        <taxon>Pseudomonadati</taxon>
        <taxon>Pseudomonadota</taxon>
        <taxon>Alphaproteobacteria</taxon>
        <taxon>Hyphomicrobiales</taxon>
        <taxon>Rhizobiaceae</taxon>
        <taxon>Rhizobium/Agrobacterium group</taxon>
        <taxon>Rhizobium</taxon>
    </lineage>
</organism>
<dbReference type="EMBL" id="JACBZV010000002">
    <property type="protein sequence ID" value="NYJ10765.1"/>
    <property type="molecule type" value="Genomic_DNA"/>
</dbReference>
<dbReference type="Proteomes" id="UP000535276">
    <property type="component" value="Unassembled WGS sequence"/>
</dbReference>
<evidence type="ECO:0000313" key="1">
    <source>
        <dbReference type="EMBL" id="MBB6219226.1"/>
    </source>
</evidence>
<dbReference type="AlphaFoldDB" id="A0A7W9ZM55"/>
<proteinExistence type="predicted"/>
<dbReference type="Proteomes" id="UP000517187">
    <property type="component" value="Unassembled WGS sequence"/>
</dbReference>
<evidence type="ECO:0000313" key="4">
    <source>
        <dbReference type="Proteomes" id="UP000535276"/>
    </source>
</evidence>
<reference evidence="1 3" key="1">
    <citation type="submission" date="2020-08" db="EMBL/GenBank/DDBJ databases">
        <title>Genomic Encyclopedia of Type Strains, Phase IV (KMG-V): Genome sequencing to study the core and pangenomes of soil and plant-associated prokaryotes.</title>
        <authorList>
            <person name="Whitman W."/>
        </authorList>
    </citation>
    <scope>NUCLEOTIDE SEQUENCE [LARGE SCALE GENOMIC DNA]</scope>
    <source>
        <strain evidence="1 3">SEMIA 4011</strain>
        <strain evidence="2 4">SEMIA 4052</strain>
    </source>
</reference>
<evidence type="ECO:0000313" key="3">
    <source>
        <dbReference type="Proteomes" id="UP000517187"/>
    </source>
</evidence>